<evidence type="ECO:0000259" key="17">
    <source>
        <dbReference type="Pfam" id="PF02706"/>
    </source>
</evidence>
<evidence type="ECO:0000256" key="3">
    <source>
        <dbReference type="ARBA" id="ARBA00008883"/>
    </source>
</evidence>
<reference evidence="20 21" key="1">
    <citation type="submission" date="2019-12" db="EMBL/GenBank/DDBJ databases">
        <authorList>
            <person name="Li J."/>
        </authorList>
    </citation>
    <scope>NUCLEOTIDE SEQUENCE [LARGE SCALE GENOMIC DNA]</scope>
    <source>
        <strain evidence="20 21">HL2-2</strain>
    </source>
</reference>
<gene>
    <name evidence="20" type="ORF">GN138_01965</name>
</gene>
<dbReference type="EMBL" id="WOWS01000001">
    <property type="protein sequence ID" value="MUU77199.1"/>
    <property type="molecule type" value="Genomic_DNA"/>
</dbReference>
<sequence length="793" mass="89297">MDSKHTIKPNEIRQTIDTFLSHWKIILMSIFIALFLGYTYIRYATFEYKASATIKIRDEKQSKKLPSIEEMTSEGLFSDGTNKIKDEIEIIKSKTLISNVIKDLNLNIRCFEEGSIKEREIYQNPPVKLSFFASDSVIYNLDTTLYIKIKSPTEFLSFKNEGKSLVARDNKDGKLHSFGSRIKTGFGDMVLTPNSGKYSPVVGSNLKISISKVSDLVDAYQAKINVITETGSSVIKLDLKDTNSQKAVDILNELVNEYNNDVLLEKEAVVKATSEFIDKRLAQVSEELRKVDYSAEDIQIKQGLTALDSRADLNLQTGQQIQSQIANESRNIQLIDYLQEEINSTDRSSDMLPADIGIGDSNTAQVLKSHNELVAQRDKLLKNSSNQNPVVIQLNNQISALKLNIQNSLKNIKSSSELTLSSLNRENSRIQGRLSSNPTKQRQFRDIKRQQDIKESLYLYLLEKREESAIKLGMDSPSAKIIDRASSSHRPVSPNKGIIFIASFIFGIGIPVGLIYLSNLINTKLYRKDDLVELLDIPYLGDVPKTSKKNKLVKKVDYTPKAEAFRILKSNIDFMLGDVKGRAKKIFITSTVPQEGKSHTSTNLASSIAFSGKSVLLIETDIRVPKILEYLNIIDQPNKGLSDYIADTALKPKDVIFKHKEIENLDIIPSGTIPPNPSELLMSERMDELFNYFEDKYDYIIADTSAVGIVSDTLLISHLADMFIYVVSAGKIDSRLLQHVAKPLYAEKRLPKMTMLLNGVQQGKKGYGGYGYGYGYGNNPNRKKKWYEFYKKA</sequence>
<comment type="catalytic activity">
    <reaction evidence="15">
        <text>L-tyrosyl-[protein] + ATP = O-phospho-L-tyrosyl-[protein] + ADP + H(+)</text>
        <dbReference type="Rhea" id="RHEA:10596"/>
        <dbReference type="Rhea" id="RHEA-COMP:10136"/>
        <dbReference type="Rhea" id="RHEA-COMP:20101"/>
        <dbReference type="ChEBI" id="CHEBI:15378"/>
        <dbReference type="ChEBI" id="CHEBI:30616"/>
        <dbReference type="ChEBI" id="CHEBI:46858"/>
        <dbReference type="ChEBI" id="CHEBI:61978"/>
        <dbReference type="ChEBI" id="CHEBI:456216"/>
        <dbReference type="EC" id="2.7.10.2"/>
    </reaction>
</comment>
<dbReference type="InterPro" id="IPR025669">
    <property type="entry name" value="AAA_dom"/>
</dbReference>
<accession>A0A6L6U5P0</accession>
<evidence type="ECO:0000259" key="18">
    <source>
        <dbReference type="Pfam" id="PF13614"/>
    </source>
</evidence>
<dbReference type="InterPro" id="IPR032807">
    <property type="entry name" value="GNVR"/>
</dbReference>
<evidence type="ECO:0000256" key="13">
    <source>
        <dbReference type="ARBA" id="ARBA00023136"/>
    </source>
</evidence>
<dbReference type="Gene3D" id="3.40.50.300">
    <property type="entry name" value="P-loop containing nucleotide triphosphate hydrolases"/>
    <property type="match status" value="1"/>
</dbReference>
<dbReference type="SUPFAM" id="SSF52540">
    <property type="entry name" value="P-loop containing nucleoside triphosphate hydrolases"/>
    <property type="match status" value="1"/>
</dbReference>
<feature type="domain" description="Polysaccharide chain length determinant N-terminal" evidence="17">
    <location>
        <begin position="17"/>
        <end position="104"/>
    </location>
</feature>
<keyword evidence="13 16" id="KW-0472">Membrane</keyword>
<evidence type="ECO:0000256" key="5">
    <source>
        <dbReference type="ARBA" id="ARBA00022475"/>
    </source>
</evidence>
<organism evidence="20 21">
    <name type="scientific">Winogradskyella endarachnes</name>
    <dbReference type="NCBI Taxonomy" id="2681965"/>
    <lineage>
        <taxon>Bacteria</taxon>
        <taxon>Pseudomonadati</taxon>
        <taxon>Bacteroidota</taxon>
        <taxon>Flavobacteriia</taxon>
        <taxon>Flavobacteriales</taxon>
        <taxon>Flavobacteriaceae</taxon>
        <taxon>Winogradskyella</taxon>
    </lineage>
</organism>
<evidence type="ECO:0000256" key="2">
    <source>
        <dbReference type="ARBA" id="ARBA00007316"/>
    </source>
</evidence>
<dbReference type="InterPro" id="IPR003856">
    <property type="entry name" value="LPS_length_determ_N"/>
</dbReference>
<comment type="subcellular location">
    <subcellularLocation>
        <location evidence="1">Cell inner membrane</location>
        <topology evidence="1">Multi-pass membrane protein</topology>
    </subcellularLocation>
</comment>
<feature type="domain" description="AAA" evidence="18">
    <location>
        <begin position="596"/>
        <end position="716"/>
    </location>
</feature>
<dbReference type="GO" id="GO:0005886">
    <property type="term" value="C:plasma membrane"/>
    <property type="evidence" value="ECO:0007669"/>
    <property type="project" value="UniProtKB-SubCell"/>
</dbReference>
<keyword evidence="8 16" id="KW-0812">Transmembrane</keyword>
<dbReference type="AlphaFoldDB" id="A0A6L6U5P0"/>
<dbReference type="Pfam" id="PF13614">
    <property type="entry name" value="AAA_31"/>
    <property type="match status" value="1"/>
</dbReference>
<keyword evidence="9" id="KW-0547">Nucleotide-binding</keyword>
<dbReference type="GO" id="GO:0004715">
    <property type="term" value="F:non-membrane spanning protein tyrosine kinase activity"/>
    <property type="evidence" value="ECO:0007669"/>
    <property type="project" value="UniProtKB-EC"/>
</dbReference>
<evidence type="ECO:0000256" key="15">
    <source>
        <dbReference type="ARBA" id="ARBA00051245"/>
    </source>
</evidence>
<evidence type="ECO:0000256" key="11">
    <source>
        <dbReference type="ARBA" id="ARBA00022840"/>
    </source>
</evidence>
<dbReference type="InterPro" id="IPR050445">
    <property type="entry name" value="Bact_polysacc_biosynth/exp"/>
</dbReference>
<comment type="caution">
    <text evidence="20">The sequence shown here is derived from an EMBL/GenBank/DDBJ whole genome shotgun (WGS) entry which is preliminary data.</text>
</comment>
<feature type="transmembrane region" description="Helical" evidence="16">
    <location>
        <begin position="497"/>
        <end position="517"/>
    </location>
</feature>
<dbReference type="NCBIfam" id="TIGR01007">
    <property type="entry name" value="eps_fam"/>
    <property type="match status" value="1"/>
</dbReference>
<evidence type="ECO:0000256" key="7">
    <source>
        <dbReference type="ARBA" id="ARBA00022679"/>
    </source>
</evidence>
<keyword evidence="10 20" id="KW-0418">Kinase</keyword>
<dbReference type="InterPro" id="IPR005702">
    <property type="entry name" value="Wzc-like_C"/>
</dbReference>
<evidence type="ECO:0000256" key="14">
    <source>
        <dbReference type="ARBA" id="ARBA00023137"/>
    </source>
</evidence>
<dbReference type="PANTHER" id="PTHR32309:SF13">
    <property type="entry name" value="FERRIC ENTEROBACTIN TRANSPORT PROTEIN FEPE"/>
    <property type="match status" value="1"/>
</dbReference>
<evidence type="ECO:0000256" key="6">
    <source>
        <dbReference type="ARBA" id="ARBA00022519"/>
    </source>
</evidence>
<proteinExistence type="inferred from homology"/>
<protein>
    <recommendedName>
        <fullName evidence="4">non-specific protein-tyrosine kinase</fullName>
        <ecNumber evidence="4">2.7.10.2</ecNumber>
    </recommendedName>
</protein>
<dbReference type="InterPro" id="IPR027417">
    <property type="entry name" value="P-loop_NTPase"/>
</dbReference>
<evidence type="ECO:0000256" key="8">
    <source>
        <dbReference type="ARBA" id="ARBA00022692"/>
    </source>
</evidence>
<keyword evidence="11" id="KW-0067">ATP-binding</keyword>
<keyword evidence="6" id="KW-0997">Cell inner membrane</keyword>
<dbReference type="PANTHER" id="PTHR32309">
    <property type="entry name" value="TYROSINE-PROTEIN KINASE"/>
    <property type="match status" value="1"/>
</dbReference>
<comment type="similarity">
    <text evidence="2">Belongs to the CpsD/CapB family.</text>
</comment>
<evidence type="ECO:0000256" key="12">
    <source>
        <dbReference type="ARBA" id="ARBA00022989"/>
    </source>
</evidence>
<evidence type="ECO:0000256" key="4">
    <source>
        <dbReference type="ARBA" id="ARBA00011903"/>
    </source>
</evidence>
<dbReference type="CDD" id="cd05387">
    <property type="entry name" value="BY-kinase"/>
    <property type="match status" value="1"/>
</dbReference>
<keyword evidence="7 20" id="KW-0808">Transferase</keyword>
<keyword evidence="21" id="KW-1185">Reference proteome</keyword>
<feature type="transmembrane region" description="Helical" evidence="16">
    <location>
        <begin position="21"/>
        <end position="41"/>
    </location>
</feature>
<dbReference type="RefSeq" id="WP_157361633.1">
    <property type="nucleotide sequence ID" value="NZ_WOWS01000001.1"/>
</dbReference>
<name>A0A6L6U5P0_9FLAO</name>
<feature type="domain" description="Tyrosine-protein kinase G-rich" evidence="19">
    <location>
        <begin position="440"/>
        <end position="517"/>
    </location>
</feature>
<dbReference type="Pfam" id="PF13807">
    <property type="entry name" value="GNVR"/>
    <property type="match status" value="1"/>
</dbReference>
<evidence type="ECO:0000256" key="16">
    <source>
        <dbReference type="SAM" id="Phobius"/>
    </source>
</evidence>
<evidence type="ECO:0000256" key="1">
    <source>
        <dbReference type="ARBA" id="ARBA00004429"/>
    </source>
</evidence>
<dbReference type="GO" id="GO:0005524">
    <property type="term" value="F:ATP binding"/>
    <property type="evidence" value="ECO:0007669"/>
    <property type="project" value="UniProtKB-KW"/>
</dbReference>
<dbReference type="Proteomes" id="UP000478208">
    <property type="component" value="Unassembled WGS sequence"/>
</dbReference>
<dbReference type="Pfam" id="PF02706">
    <property type="entry name" value="Wzz"/>
    <property type="match status" value="1"/>
</dbReference>
<evidence type="ECO:0000313" key="21">
    <source>
        <dbReference type="Proteomes" id="UP000478208"/>
    </source>
</evidence>
<keyword evidence="14" id="KW-0829">Tyrosine-protein kinase</keyword>
<evidence type="ECO:0000256" key="10">
    <source>
        <dbReference type="ARBA" id="ARBA00022777"/>
    </source>
</evidence>
<evidence type="ECO:0000256" key="9">
    <source>
        <dbReference type="ARBA" id="ARBA00022741"/>
    </source>
</evidence>
<evidence type="ECO:0000313" key="20">
    <source>
        <dbReference type="EMBL" id="MUU77199.1"/>
    </source>
</evidence>
<evidence type="ECO:0000259" key="19">
    <source>
        <dbReference type="Pfam" id="PF13807"/>
    </source>
</evidence>
<keyword evidence="12 16" id="KW-1133">Transmembrane helix</keyword>
<keyword evidence="5" id="KW-1003">Cell membrane</keyword>
<comment type="similarity">
    <text evidence="3">Belongs to the etk/wzc family.</text>
</comment>
<dbReference type="EC" id="2.7.10.2" evidence="4"/>